<name>A0A8S5U603_9CAUD</name>
<accession>A0A8S5U603</accession>
<feature type="transmembrane region" description="Helical" evidence="1">
    <location>
        <begin position="6"/>
        <end position="25"/>
    </location>
</feature>
<keyword evidence="1" id="KW-0812">Transmembrane</keyword>
<keyword evidence="1" id="KW-1133">Transmembrane helix</keyword>
<sequence>MKRKLVNGLIIALSLTLMMVTWNTYRGYKNKQKNTVQAIENINNMSELTEDEIITKLNKEHSLNVLSGSITLRVSYDNQDNFDDDMLGNIWGKLKLRHYTSTNTYSFMFAYGLNELPIEIKEGVPYITISNNRLNLIKFELVSTDVDSKTGMFADIFSPTEINALNERIKKIAKNDIQSNNELRSQAMVNLQDDIRELIGNNVIFNINEFDVVERNEFKIMEVKE</sequence>
<proteinExistence type="predicted"/>
<protein>
    <recommendedName>
        <fullName evidence="3">DUF4230 domain-containing protein</fullName>
    </recommendedName>
</protein>
<dbReference type="EMBL" id="BK016017">
    <property type="protein sequence ID" value="DAF89845.1"/>
    <property type="molecule type" value="Genomic_DNA"/>
</dbReference>
<organism evidence="2">
    <name type="scientific">Siphoviridae sp. cteLh2</name>
    <dbReference type="NCBI Taxonomy" id="2825590"/>
    <lineage>
        <taxon>Viruses</taxon>
        <taxon>Duplodnaviria</taxon>
        <taxon>Heunggongvirae</taxon>
        <taxon>Uroviricota</taxon>
        <taxon>Caudoviricetes</taxon>
    </lineage>
</organism>
<evidence type="ECO:0000313" key="2">
    <source>
        <dbReference type="EMBL" id="DAF89845.1"/>
    </source>
</evidence>
<evidence type="ECO:0008006" key="3">
    <source>
        <dbReference type="Google" id="ProtNLM"/>
    </source>
</evidence>
<evidence type="ECO:0000256" key="1">
    <source>
        <dbReference type="SAM" id="Phobius"/>
    </source>
</evidence>
<reference evidence="2" key="1">
    <citation type="journal article" date="2021" name="Proc. Natl. Acad. Sci. U.S.A.">
        <title>A Catalog of Tens of Thousands of Viruses from Human Metagenomes Reveals Hidden Associations with Chronic Diseases.</title>
        <authorList>
            <person name="Tisza M.J."/>
            <person name="Buck C.B."/>
        </authorList>
    </citation>
    <scope>NUCLEOTIDE SEQUENCE</scope>
    <source>
        <strain evidence="2">CteLh2</strain>
    </source>
</reference>
<keyword evidence="1" id="KW-0472">Membrane</keyword>